<organism evidence="2 3">
    <name type="scientific">Neoarthrinium moseri</name>
    <dbReference type="NCBI Taxonomy" id="1658444"/>
    <lineage>
        <taxon>Eukaryota</taxon>
        <taxon>Fungi</taxon>
        <taxon>Dikarya</taxon>
        <taxon>Ascomycota</taxon>
        <taxon>Pezizomycotina</taxon>
        <taxon>Sordariomycetes</taxon>
        <taxon>Xylariomycetidae</taxon>
        <taxon>Amphisphaeriales</taxon>
        <taxon>Apiosporaceae</taxon>
        <taxon>Neoarthrinium</taxon>
    </lineage>
</organism>
<gene>
    <name evidence="2" type="ORF">JX265_009477</name>
</gene>
<feature type="region of interest" description="Disordered" evidence="1">
    <location>
        <begin position="52"/>
        <end position="71"/>
    </location>
</feature>
<protein>
    <submittedName>
        <fullName evidence="2">Uncharacterized protein</fullName>
    </submittedName>
</protein>
<name>A0A9Q0AL53_9PEZI</name>
<dbReference type="AlphaFoldDB" id="A0A9Q0AL53"/>
<sequence>MGIPESSGYTAVSYQSLHIVECRGLAVQASDHGAEHCLIISLPVRARTRSSARLLRSSPGPRSASAAPLSLPTLDDGLDHGDLNAIARHAVVDEKNVEGYEG</sequence>
<evidence type="ECO:0000256" key="1">
    <source>
        <dbReference type="SAM" id="MobiDB-lite"/>
    </source>
</evidence>
<accession>A0A9Q0AL53</accession>
<dbReference type="Proteomes" id="UP000829685">
    <property type="component" value="Unassembled WGS sequence"/>
</dbReference>
<comment type="caution">
    <text evidence="2">The sequence shown here is derived from an EMBL/GenBank/DDBJ whole genome shotgun (WGS) entry which is preliminary data.</text>
</comment>
<keyword evidence="3" id="KW-1185">Reference proteome</keyword>
<dbReference type="EMBL" id="JAFIMR010000029">
    <property type="protein sequence ID" value="KAI1861510.1"/>
    <property type="molecule type" value="Genomic_DNA"/>
</dbReference>
<evidence type="ECO:0000313" key="2">
    <source>
        <dbReference type="EMBL" id="KAI1861510.1"/>
    </source>
</evidence>
<proteinExistence type="predicted"/>
<reference evidence="2" key="1">
    <citation type="submission" date="2021-03" db="EMBL/GenBank/DDBJ databases">
        <title>Revisited historic fungal species revealed as producer of novel bioactive compounds through whole genome sequencing and comparative genomics.</title>
        <authorList>
            <person name="Vignolle G.A."/>
            <person name="Hochenegger N."/>
            <person name="Mach R.L."/>
            <person name="Mach-Aigner A.R."/>
            <person name="Javad Rahimi M."/>
            <person name="Salim K.A."/>
            <person name="Chan C.M."/>
            <person name="Lim L.B.L."/>
            <person name="Cai F."/>
            <person name="Druzhinina I.S."/>
            <person name="U'Ren J.M."/>
            <person name="Derntl C."/>
        </authorList>
    </citation>
    <scope>NUCLEOTIDE SEQUENCE</scope>
    <source>
        <strain evidence="2">TUCIM 5799</strain>
    </source>
</reference>
<evidence type="ECO:0000313" key="3">
    <source>
        <dbReference type="Proteomes" id="UP000829685"/>
    </source>
</evidence>